<keyword evidence="4 7" id="KW-0812">Transmembrane</keyword>
<keyword evidence="10" id="KW-1185">Reference proteome</keyword>
<dbReference type="SUPFAM" id="SSF103481">
    <property type="entry name" value="Multidrug resistance efflux transporter EmrE"/>
    <property type="match status" value="1"/>
</dbReference>
<comment type="similarity">
    <text evidence="7">Belongs to the drug/metabolite transporter (DMT) superfamily. Small multidrug resistance (SMR) (TC 2.A.7.1) family.</text>
</comment>
<keyword evidence="3" id="KW-1003">Cell membrane</keyword>
<dbReference type="PANTHER" id="PTHR30561">
    <property type="entry name" value="SMR FAMILY PROTON-DEPENDENT DRUG EFFLUX TRANSPORTER SUGE"/>
    <property type="match status" value="1"/>
</dbReference>
<dbReference type="GO" id="GO:0005886">
    <property type="term" value="C:plasma membrane"/>
    <property type="evidence" value="ECO:0007669"/>
    <property type="project" value="UniProtKB-SubCell"/>
</dbReference>
<feature type="transmembrane region" description="Helical" evidence="8">
    <location>
        <begin position="57"/>
        <end position="79"/>
    </location>
</feature>
<dbReference type="EMBL" id="CP054706">
    <property type="protein sequence ID" value="QQK81488.1"/>
    <property type="molecule type" value="Genomic_DNA"/>
</dbReference>
<feature type="transmembrane region" description="Helical" evidence="8">
    <location>
        <begin position="32"/>
        <end position="50"/>
    </location>
</feature>
<dbReference type="InterPro" id="IPR037185">
    <property type="entry name" value="EmrE-like"/>
</dbReference>
<evidence type="ECO:0000256" key="2">
    <source>
        <dbReference type="ARBA" id="ARBA00022448"/>
    </source>
</evidence>
<dbReference type="GO" id="GO:0022857">
    <property type="term" value="F:transmembrane transporter activity"/>
    <property type="evidence" value="ECO:0007669"/>
    <property type="project" value="InterPro"/>
</dbReference>
<sequence>MGYFLFVLSLATSVTANICVKLSYGFTKKLASIGAFVFYGLCGLFLVLTVRYMELGILYGIWAGLTVSGTALLGMFFFGESSSRRKIISIGIIIVGVVLLQLETH</sequence>
<dbReference type="InterPro" id="IPR045324">
    <property type="entry name" value="Small_multidrug_res"/>
</dbReference>
<evidence type="ECO:0000313" key="9">
    <source>
        <dbReference type="EMBL" id="QQK81488.1"/>
    </source>
</evidence>
<evidence type="ECO:0000256" key="4">
    <source>
        <dbReference type="ARBA" id="ARBA00022692"/>
    </source>
</evidence>
<evidence type="ECO:0000256" key="3">
    <source>
        <dbReference type="ARBA" id="ARBA00022475"/>
    </source>
</evidence>
<name>A0A7T6ZDF4_9BACI</name>
<dbReference type="Gene3D" id="1.10.3730.20">
    <property type="match status" value="1"/>
</dbReference>
<dbReference type="PANTHER" id="PTHR30561:SF1">
    <property type="entry name" value="MULTIDRUG TRANSPORTER EMRE"/>
    <property type="match status" value="1"/>
</dbReference>
<dbReference type="InterPro" id="IPR000390">
    <property type="entry name" value="Small_drug/metabolite_transptr"/>
</dbReference>
<feature type="transmembrane region" description="Helical" evidence="8">
    <location>
        <begin position="85"/>
        <end position="102"/>
    </location>
</feature>
<dbReference type="Pfam" id="PF00893">
    <property type="entry name" value="Multi_Drug_Res"/>
    <property type="match status" value="1"/>
</dbReference>
<evidence type="ECO:0000256" key="8">
    <source>
        <dbReference type="SAM" id="Phobius"/>
    </source>
</evidence>
<protein>
    <submittedName>
        <fullName evidence="9">QacE family quaternary ammonium compound efflux SMR transporter</fullName>
    </submittedName>
</protein>
<evidence type="ECO:0000256" key="6">
    <source>
        <dbReference type="ARBA" id="ARBA00023136"/>
    </source>
</evidence>
<keyword evidence="5 8" id="KW-1133">Transmembrane helix</keyword>
<keyword evidence="6 8" id="KW-0472">Membrane</keyword>
<evidence type="ECO:0000256" key="5">
    <source>
        <dbReference type="ARBA" id="ARBA00022989"/>
    </source>
</evidence>
<organism evidence="9 10">
    <name type="scientific">Salicibibacter cibi</name>
    <dbReference type="NCBI Taxonomy" id="2743001"/>
    <lineage>
        <taxon>Bacteria</taxon>
        <taxon>Bacillati</taxon>
        <taxon>Bacillota</taxon>
        <taxon>Bacilli</taxon>
        <taxon>Bacillales</taxon>
        <taxon>Bacillaceae</taxon>
        <taxon>Salicibibacter</taxon>
    </lineage>
</organism>
<dbReference type="KEGG" id="scib:HUG20_17260"/>
<dbReference type="RefSeq" id="WP_200085914.1">
    <property type="nucleotide sequence ID" value="NZ_CP054706.1"/>
</dbReference>
<gene>
    <name evidence="9" type="ORF">HUG20_17260</name>
</gene>
<dbReference type="Proteomes" id="UP000595349">
    <property type="component" value="Chromosome"/>
</dbReference>
<evidence type="ECO:0000313" key="10">
    <source>
        <dbReference type="Proteomes" id="UP000595349"/>
    </source>
</evidence>
<dbReference type="AlphaFoldDB" id="A0A7T6ZDF4"/>
<reference evidence="9 10" key="1">
    <citation type="submission" date="2020-06" db="EMBL/GenBank/DDBJ databases">
        <title>Genomic analysis of Salicibibacter sp. NKC21-4.</title>
        <authorList>
            <person name="Oh Y.J."/>
        </authorList>
    </citation>
    <scope>NUCLEOTIDE SEQUENCE [LARGE SCALE GENOMIC DNA]</scope>
    <source>
        <strain evidence="9 10">NKC21-4</strain>
    </source>
</reference>
<accession>A0A7T6ZDF4</accession>
<comment type="subcellular location">
    <subcellularLocation>
        <location evidence="1 7">Cell membrane</location>
        <topology evidence="1 7">Multi-pass membrane protein</topology>
    </subcellularLocation>
</comment>
<evidence type="ECO:0000256" key="7">
    <source>
        <dbReference type="RuleBase" id="RU003942"/>
    </source>
</evidence>
<evidence type="ECO:0000256" key="1">
    <source>
        <dbReference type="ARBA" id="ARBA00004651"/>
    </source>
</evidence>
<proteinExistence type="inferred from homology"/>
<keyword evidence="2" id="KW-0813">Transport</keyword>